<evidence type="ECO:0000256" key="1">
    <source>
        <dbReference type="ARBA" id="ARBA00004202"/>
    </source>
</evidence>
<dbReference type="GO" id="GO:0042626">
    <property type="term" value="F:ATPase-coupled transmembrane transporter activity"/>
    <property type="evidence" value="ECO:0007669"/>
    <property type="project" value="TreeGrafter"/>
</dbReference>
<keyword evidence="6" id="KW-1278">Translocase</keyword>
<reference evidence="9" key="1">
    <citation type="journal article" date="2020" name="mSystems">
        <title>Genome- and Community-Level Interaction Insights into Carbon Utilization and Element Cycling Functions of Hydrothermarchaeota in Hydrothermal Sediment.</title>
        <authorList>
            <person name="Zhou Z."/>
            <person name="Liu Y."/>
            <person name="Xu W."/>
            <person name="Pan J."/>
            <person name="Luo Z.H."/>
            <person name="Li M."/>
        </authorList>
    </citation>
    <scope>NUCLEOTIDE SEQUENCE [LARGE SCALE GENOMIC DNA]</scope>
    <source>
        <strain evidence="9">SpSt-61</strain>
    </source>
</reference>
<dbReference type="InterPro" id="IPR027417">
    <property type="entry name" value="P-loop_NTPase"/>
</dbReference>
<gene>
    <name evidence="9" type="ORF">ENT78_02955</name>
</gene>
<dbReference type="CDD" id="cd03225">
    <property type="entry name" value="ABC_cobalt_CbiO_domain1"/>
    <property type="match status" value="1"/>
</dbReference>
<keyword evidence="5 9" id="KW-0067">ATP-binding</keyword>
<evidence type="ECO:0000256" key="3">
    <source>
        <dbReference type="ARBA" id="ARBA00022475"/>
    </source>
</evidence>
<evidence type="ECO:0000256" key="5">
    <source>
        <dbReference type="ARBA" id="ARBA00022840"/>
    </source>
</evidence>
<dbReference type="InterPro" id="IPR015856">
    <property type="entry name" value="ABC_transpr_CbiO/EcfA_su"/>
</dbReference>
<dbReference type="Pfam" id="PF00005">
    <property type="entry name" value="ABC_tran"/>
    <property type="match status" value="1"/>
</dbReference>
<name>A0A7V4NEH1_FERPE</name>
<dbReference type="EMBL" id="DSZZ01000135">
    <property type="protein sequence ID" value="HGU52473.1"/>
    <property type="molecule type" value="Genomic_DNA"/>
</dbReference>
<dbReference type="GO" id="GO:0005524">
    <property type="term" value="F:ATP binding"/>
    <property type="evidence" value="ECO:0007669"/>
    <property type="project" value="UniProtKB-KW"/>
</dbReference>
<dbReference type="GO" id="GO:0043190">
    <property type="term" value="C:ATP-binding cassette (ABC) transporter complex"/>
    <property type="evidence" value="ECO:0007669"/>
    <property type="project" value="TreeGrafter"/>
</dbReference>
<evidence type="ECO:0000256" key="2">
    <source>
        <dbReference type="ARBA" id="ARBA00022448"/>
    </source>
</evidence>
<dbReference type="GO" id="GO:0016887">
    <property type="term" value="F:ATP hydrolysis activity"/>
    <property type="evidence" value="ECO:0007669"/>
    <property type="project" value="InterPro"/>
</dbReference>
<evidence type="ECO:0000256" key="4">
    <source>
        <dbReference type="ARBA" id="ARBA00022741"/>
    </source>
</evidence>
<evidence type="ECO:0000256" key="7">
    <source>
        <dbReference type="ARBA" id="ARBA00023136"/>
    </source>
</evidence>
<comment type="subcellular location">
    <subcellularLocation>
        <location evidence="1">Cell membrane</location>
        <topology evidence="1">Peripheral membrane protein</topology>
    </subcellularLocation>
</comment>
<keyword evidence="7" id="KW-0472">Membrane</keyword>
<dbReference type="Gene3D" id="3.40.50.300">
    <property type="entry name" value="P-loop containing nucleotide triphosphate hydrolases"/>
    <property type="match status" value="1"/>
</dbReference>
<evidence type="ECO:0000259" key="8">
    <source>
        <dbReference type="PROSITE" id="PS50893"/>
    </source>
</evidence>
<dbReference type="PROSITE" id="PS50893">
    <property type="entry name" value="ABC_TRANSPORTER_2"/>
    <property type="match status" value="1"/>
</dbReference>
<evidence type="ECO:0000256" key="6">
    <source>
        <dbReference type="ARBA" id="ARBA00022967"/>
    </source>
</evidence>
<dbReference type="InterPro" id="IPR003439">
    <property type="entry name" value="ABC_transporter-like_ATP-bd"/>
</dbReference>
<accession>A0A7V4NEH1</accession>
<dbReference type="InterPro" id="IPR003593">
    <property type="entry name" value="AAA+_ATPase"/>
</dbReference>
<keyword evidence="3" id="KW-1003">Cell membrane</keyword>
<feature type="domain" description="ABC transporter" evidence="8">
    <location>
        <begin position="3"/>
        <end position="227"/>
    </location>
</feature>
<dbReference type="SUPFAM" id="SSF52540">
    <property type="entry name" value="P-loop containing nucleoside triphosphate hydrolases"/>
    <property type="match status" value="1"/>
</dbReference>
<protein>
    <submittedName>
        <fullName evidence="9">ABC transporter ATP-binding protein</fullName>
    </submittedName>
</protein>
<dbReference type="InterPro" id="IPR017871">
    <property type="entry name" value="ABC_transporter-like_CS"/>
</dbReference>
<comment type="caution">
    <text evidence="9">The sequence shown here is derived from an EMBL/GenBank/DDBJ whole genome shotgun (WGS) entry which is preliminary data.</text>
</comment>
<evidence type="ECO:0000313" key="9">
    <source>
        <dbReference type="EMBL" id="HGU52473.1"/>
    </source>
</evidence>
<dbReference type="PROSITE" id="PS00211">
    <property type="entry name" value="ABC_TRANSPORTER_1"/>
    <property type="match status" value="1"/>
</dbReference>
<proteinExistence type="predicted"/>
<dbReference type="PANTHER" id="PTHR43553:SF27">
    <property type="entry name" value="ENERGY-COUPLING FACTOR TRANSPORTER ATP-BINDING PROTEIN ECFA2"/>
    <property type="match status" value="1"/>
</dbReference>
<dbReference type="SMART" id="SM00382">
    <property type="entry name" value="AAA"/>
    <property type="match status" value="1"/>
</dbReference>
<keyword evidence="4" id="KW-0547">Nucleotide-binding</keyword>
<dbReference type="InterPro" id="IPR050095">
    <property type="entry name" value="ECF_ABC_transporter_ATP-bd"/>
</dbReference>
<organism evidence="9">
    <name type="scientific">Fervidobacterium pennivorans</name>
    <dbReference type="NCBI Taxonomy" id="93466"/>
    <lineage>
        <taxon>Bacteria</taxon>
        <taxon>Thermotogati</taxon>
        <taxon>Thermotogota</taxon>
        <taxon>Thermotogae</taxon>
        <taxon>Thermotogales</taxon>
        <taxon>Fervidobacteriaceae</taxon>
        <taxon>Fervidobacterium</taxon>
    </lineage>
</organism>
<sequence>MLIELKNVSVIFEEKTDVEKVALKDINLSFSTDESILLIGNTGSGKTTLIYLLDLLIKPSKGFLLYDGKDPFFYPYEFRKRFGVAFQIPERQFFSETVEEEITYAAKNFGVPFTQEDIEKVLELVGLRKNVLKESPFKLSGGEQRKVAIASILLHKPEFLIFDEPTAGLDLKGVLAIREILKKFKNSGNGFLVATHEPELFEDLCDRKIVLKSGFVLEDVRLSVAHT</sequence>
<dbReference type="AlphaFoldDB" id="A0A7V4NEH1"/>
<keyword evidence="2" id="KW-0813">Transport</keyword>
<dbReference type="PANTHER" id="PTHR43553">
    <property type="entry name" value="HEAVY METAL TRANSPORTER"/>
    <property type="match status" value="1"/>
</dbReference>